<keyword evidence="4" id="KW-0813">Transport</keyword>
<protein>
    <recommendedName>
        <fullName evidence="3">Multidrug export protein MepA</fullName>
    </recommendedName>
</protein>
<comment type="subcellular location">
    <subcellularLocation>
        <location evidence="1">Cell membrane</location>
        <topology evidence="1">Multi-pass membrane protein</topology>
    </subcellularLocation>
</comment>
<dbReference type="CDD" id="cd13143">
    <property type="entry name" value="MATE_MepA_like"/>
    <property type="match status" value="1"/>
</dbReference>
<reference evidence="11" key="1">
    <citation type="submission" date="2020-10" db="EMBL/GenBank/DDBJ databases">
        <authorList>
            <person name="Gilroy R."/>
        </authorList>
    </citation>
    <scope>NUCLEOTIDE SEQUENCE</scope>
    <source>
        <strain evidence="11">7293</strain>
    </source>
</reference>
<dbReference type="GO" id="GO:0015297">
    <property type="term" value="F:antiporter activity"/>
    <property type="evidence" value="ECO:0007669"/>
    <property type="project" value="InterPro"/>
</dbReference>
<dbReference type="Pfam" id="PF01554">
    <property type="entry name" value="MatE"/>
    <property type="match status" value="2"/>
</dbReference>
<dbReference type="InterPro" id="IPR002528">
    <property type="entry name" value="MATE_fam"/>
</dbReference>
<feature type="transmembrane region" description="Helical" evidence="10">
    <location>
        <begin position="365"/>
        <end position="385"/>
    </location>
</feature>
<evidence type="ECO:0000313" key="12">
    <source>
        <dbReference type="Proteomes" id="UP000823615"/>
    </source>
</evidence>
<proteinExistence type="inferred from homology"/>
<keyword evidence="7 10" id="KW-1133">Transmembrane helix</keyword>
<dbReference type="AlphaFoldDB" id="A0A9D9DYY9"/>
<dbReference type="PIRSF" id="PIRSF006603">
    <property type="entry name" value="DinF"/>
    <property type="match status" value="1"/>
</dbReference>
<dbReference type="InterPro" id="IPR051327">
    <property type="entry name" value="MATE_MepA_subfamily"/>
</dbReference>
<evidence type="ECO:0000256" key="3">
    <source>
        <dbReference type="ARBA" id="ARBA00022106"/>
    </source>
</evidence>
<keyword evidence="6 10" id="KW-0812">Transmembrane</keyword>
<feature type="transmembrane region" description="Helical" evidence="10">
    <location>
        <begin position="49"/>
        <end position="73"/>
    </location>
</feature>
<feature type="transmembrane region" description="Helical" evidence="10">
    <location>
        <begin position="322"/>
        <end position="345"/>
    </location>
</feature>
<dbReference type="GO" id="GO:0042910">
    <property type="term" value="F:xenobiotic transmembrane transporter activity"/>
    <property type="evidence" value="ECO:0007669"/>
    <property type="project" value="InterPro"/>
</dbReference>
<feature type="transmembrane region" description="Helical" evidence="10">
    <location>
        <begin position="16"/>
        <end position="37"/>
    </location>
</feature>
<evidence type="ECO:0000256" key="5">
    <source>
        <dbReference type="ARBA" id="ARBA00022475"/>
    </source>
</evidence>
<sequence>MKIHQADFSEGKVSALILRVSFPLIIAELVNLLYNMVDRIYIGHLAENGSVALTGLGLCFPVISLISAFAKLFGPNGGAPLCAMERGKGDYKEASLVMGNSFTLSVGTGLILMFIVLVFNRPILYAFGASDITYPYARDYLMIYSLGTVPVLVTLSMNAFINSQGFAMIGMVTVLIGAGINIVLDPILIFTCSLGVKGAAIATVFSQTVSCIFAVWFLCGKNVQLKLNFRDMKLGATRCKRIIALGTSGFTMGATNSVVQLVCNKCAFIWGGDLYVGVMTILNSVREVYNTVMNGIGSGASPVMSFNYGAKNGERTIKASNFTLVCTFTYSMVVWLIIIIFPHAMAMLFTHDEAMIEASVSALRIYFFGFFFMAFQTAGQQTFVALGKAKQAVFFSLFRKVIIVVPLTIVLPFFFGINGVVIAEPISNVIGGLAAYLSMRHMVMPELRAMDEERQKAT</sequence>
<organism evidence="11 12">
    <name type="scientific">Candidatus Ornithospirochaeta stercoripullorum</name>
    <dbReference type="NCBI Taxonomy" id="2840899"/>
    <lineage>
        <taxon>Bacteria</taxon>
        <taxon>Pseudomonadati</taxon>
        <taxon>Spirochaetota</taxon>
        <taxon>Spirochaetia</taxon>
        <taxon>Spirochaetales</taxon>
        <taxon>Spirochaetaceae</taxon>
        <taxon>Spirochaetaceae incertae sedis</taxon>
        <taxon>Candidatus Ornithospirochaeta</taxon>
    </lineage>
</organism>
<keyword evidence="9" id="KW-0046">Antibiotic resistance</keyword>
<dbReference type="GO" id="GO:0046677">
    <property type="term" value="P:response to antibiotic"/>
    <property type="evidence" value="ECO:0007669"/>
    <property type="project" value="UniProtKB-KW"/>
</dbReference>
<evidence type="ECO:0000256" key="10">
    <source>
        <dbReference type="SAM" id="Phobius"/>
    </source>
</evidence>
<dbReference type="InterPro" id="IPR045070">
    <property type="entry name" value="MATE_MepA-like"/>
</dbReference>
<gene>
    <name evidence="11" type="ORF">IAA97_00260</name>
</gene>
<evidence type="ECO:0000256" key="1">
    <source>
        <dbReference type="ARBA" id="ARBA00004651"/>
    </source>
</evidence>
<dbReference type="GO" id="GO:0005886">
    <property type="term" value="C:plasma membrane"/>
    <property type="evidence" value="ECO:0007669"/>
    <property type="project" value="UniProtKB-SubCell"/>
</dbReference>
<evidence type="ECO:0000256" key="2">
    <source>
        <dbReference type="ARBA" id="ARBA00008417"/>
    </source>
</evidence>
<name>A0A9D9DYY9_9SPIO</name>
<comment type="caution">
    <text evidence="11">The sequence shown here is derived from an EMBL/GenBank/DDBJ whole genome shotgun (WGS) entry which is preliminary data.</text>
</comment>
<feature type="transmembrane region" description="Helical" evidence="10">
    <location>
        <begin position="196"/>
        <end position="219"/>
    </location>
</feature>
<dbReference type="NCBIfam" id="TIGR00797">
    <property type="entry name" value="matE"/>
    <property type="match status" value="1"/>
</dbReference>
<dbReference type="PANTHER" id="PTHR43823:SF3">
    <property type="entry name" value="MULTIDRUG EXPORT PROTEIN MEPA"/>
    <property type="match status" value="1"/>
</dbReference>
<feature type="transmembrane region" description="Helical" evidence="10">
    <location>
        <begin position="397"/>
        <end position="415"/>
    </location>
</feature>
<comment type="similarity">
    <text evidence="2">Belongs to the multi antimicrobial extrusion (MATE) (TC 2.A.66.1) family. MepA subfamily.</text>
</comment>
<dbReference type="InterPro" id="IPR048279">
    <property type="entry name" value="MdtK-like"/>
</dbReference>
<feature type="transmembrane region" description="Helical" evidence="10">
    <location>
        <begin position="168"/>
        <end position="190"/>
    </location>
</feature>
<evidence type="ECO:0000256" key="7">
    <source>
        <dbReference type="ARBA" id="ARBA00022989"/>
    </source>
</evidence>
<accession>A0A9D9DYY9</accession>
<evidence type="ECO:0000313" key="11">
    <source>
        <dbReference type="EMBL" id="MBO8435403.1"/>
    </source>
</evidence>
<keyword evidence="8 10" id="KW-0472">Membrane</keyword>
<reference evidence="11" key="2">
    <citation type="journal article" date="2021" name="PeerJ">
        <title>Extensive microbial diversity within the chicken gut microbiome revealed by metagenomics and culture.</title>
        <authorList>
            <person name="Gilroy R."/>
            <person name="Ravi A."/>
            <person name="Getino M."/>
            <person name="Pursley I."/>
            <person name="Horton D.L."/>
            <person name="Alikhan N.F."/>
            <person name="Baker D."/>
            <person name="Gharbi K."/>
            <person name="Hall N."/>
            <person name="Watson M."/>
            <person name="Adriaenssens E.M."/>
            <person name="Foster-Nyarko E."/>
            <person name="Jarju S."/>
            <person name="Secka A."/>
            <person name="Antonio M."/>
            <person name="Oren A."/>
            <person name="Chaudhuri R.R."/>
            <person name="La Ragione R."/>
            <person name="Hildebrand F."/>
            <person name="Pallen M.J."/>
        </authorList>
    </citation>
    <scope>NUCLEOTIDE SEQUENCE</scope>
    <source>
        <strain evidence="11">7293</strain>
    </source>
</reference>
<evidence type="ECO:0000256" key="4">
    <source>
        <dbReference type="ARBA" id="ARBA00022448"/>
    </source>
</evidence>
<dbReference type="PANTHER" id="PTHR43823">
    <property type="entry name" value="SPORULATION PROTEIN YKVU"/>
    <property type="match status" value="1"/>
</dbReference>
<evidence type="ECO:0000256" key="6">
    <source>
        <dbReference type="ARBA" id="ARBA00022692"/>
    </source>
</evidence>
<evidence type="ECO:0000256" key="8">
    <source>
        <dbReference type="ARBA" id="ARBA00023136"/>
    </source>
</evidence>
<dbReference type="EMBL" id="JADIMT010000004">
    <property type="protein sequence ID" value="MBO8435403.1"/>
    <property type="molecule type" value="Genomic_DNA"/>
</dbReference>
<feature type="transmembrane region" description="Helical" evidence="10">
    <location>
        <begin position="94"/>
        <end position="120"/>
    </location>
</feature>
<keyword evidence="5" id="KW-1003">Cell membrane</keyword>
<dbReference type="Proteomes" id="UP000823615">
    <property type="component" value="Unassembled WGS sequence"/>
</dbReference>
<evidence type="ECO:0000256" key="9">
    <source>
        <dbReference type="ARBA" id="ARBA00023251"/>
    </source>
</evidence>